<sequence>IVVVDSGATEHCFWRREDFAEYHPVESREGNAAEGSKFRILATGTVRKTFTFNGRAKEITFSAIHTPDITANLISISKLDEKGCAVEFAKGKALFKDKDGIPFMEASLVNGMYRVDFESAGVTAAWTARSRDSP</sequence>
<feature type="non-terminal residue" evidence="2">
    <location>
        <position position="134"/>
    </location>
</feature>
<feature type="non-terminal residue" evidence="2">
    <location>
        <position position="1"/>
    </location>
</feature>
<evidence type="ECO:0000313" key="3">
    <source>
        <dbReference type="Proteomes" id="UP001362999"/>
    </source>
</evidence>
<dbReference type="Pfam" id="PF22936">
    <property type="entry name" value="Pol_BBD"/>
    <property type="match status" value="1"/>
</dbReference>
<dbReference type="EMBL" id="JAWWNJ010000027">
    <property type="protein sequence ID" value="KAK7029229.1"/>
    <property type="molecule type" value="Genomic_DNA"/>
</dbReference>
<gene>
    <name evidence="2" type="ORF">R3P38DRAFT_2393356</name>
</gene>
<keyword evidence="3" id="KW-1185">Reference proteome</keyword>
<name>A0AAW0BUZ5_9AGAR</name>
<accession>A0AAW0BUZ5</accession>
<dbReference type="InterPro" id="IPR054722">
    <property type="entry name" value="PolX-like_BBD"/>
</dbReference>
<proteinExistence type="predicted"/>
<dbReference type="Proteomes" id="UP001362999">
    <property type="component" value="Unassembled WGS sequence"/>
</dbReference>
<feature type="domain" description="Retrovirus-related Pol polyprotein from transposon TNT 1-94-like beta-barrel" evidence="1">
    <location>
        <begin position="3"/>
        <end position="84"/>
    </location>
</feature>
<protein>
    <recommendedName>
        <fullName evidence="1">Retrovirus-related Pol polyprotein from transposon TNT 1-94-like beta-barrel domain-containing protein</fullName>
    </recommendedName>
</protein>
<organism evidence="2 3">
    <name type="scientific">Favolaschia claudopus</name>
    <dbReference type="NCBI Taxonomy" id="2862362"/>
    <lineage>
        <taxon>Eukaryota</taxon>
        <taxon>Fungi</taxon>
        <taxon>Dikarya</taxon>
        <taxon>Basidiomycota</taxon>
        <taxon>Agaricomycotina</taxon>
        <taxon>Agaricomycetes</taxon>
        <taxon>Agaricomycetidae</taxon>
        <taxon>Agaricales</taxon>
        <taxon>Marasmiineae</taxon>
        <taxon>Mycenaceae</taxon>
        <taxon>Favolaschia</taxon>
    </lineage>
</organism>
<evidence type="ECO:0000313" key="2">
    <source>
        <dbReference type="EMBL" id="KAK7029229.1"/>
    </source>
</evidence>
<reference evidence="2 3" key="1">
    <citation type="journal article" date="2024" name="J Genomics">
        <title>Draft genome sequencing and assembly of Favolaschia claudopus CIRM-BRFM 2984 isolated from oak limbs.</title>
        <authorList>
            <person name="Navarro D."/>
            <person name="Drula E."/>
            <person name="Chaduli D."/>
            <person name="Cazenave R."/>
            <person name="Ahrendt S."/>
            <person name="Wang J."/>
            <person name="Lipzen A."/>
            <person name="Daum C."/>
            <person name="Barry K."/>
            <person name="Grigoriev I.V."/>
            <person name="Favel A."/>
            <person name="Rosso M.N."/>
            <person name="Martin F."/>
        </authorList>
    </citation>
    <scope>NUCLEOTIDE SEQUENCE [LARGE SCALE GENOMIC DNA]</scope>
    <source>
        <strain evidence="2 3">CIRM-BRFM 2984</strain>
    </source>
</reference>
<evidence type="ECO:0000259" key="1">
    <source>
        <dbReference type="Pfam" id="PF22936"/>
    </source>
</evidence>
<comment type="caution">
    <text evidence="2">The sequence shown here is derived from an EMBL/GenBank/DDBJ whole genome shotgun (WGS) entry which is preliminary data.</text>
</comment>
<dbReference type="AlphaFoldDB" id="A0AAW0BUZ5"/>